<dbReference type="Proteomes" id="UP000435423">
    <property type="component" value="Unassembled WGS sequence"/>
</dbReference>
<evidence type="ECO:0000256" key="3">
    <source>
        <dbReference type="ARBA" id="ARBA00023172"/>
    </source>
</evidence>
<dbReference type="EMBL" id="WLCG01000004">
    <property type="protein sequence ID" value="MTB64120.1"/>
    <property type="molecule type" value="Genomic_DNA"/>
</dbReference>
<dbReference type="GO" id="GO:0006310">
    <property type="term" value="P:DNA recombination"/>
    <property type="evidence" value="ECO:0007669"/>
    <property type="project" value="UniProtKB-KW"/>
</dbReference>
<evidence type="ECO:0000259" key="4">
    <source>
        <dbReference type="PROSITE" id="PS51898"/>
    </source>
</evidence>
<dbReference type="EMBL" id="WUBJ01000004">
    <property type="protein sequence ID" value="MWV56108.1"/>
    <property type="molecule type" value="Genomic_DNA"/>
</dbReference>
<comment type="caution">
    <text evidence="6">The sequence shown here is derived from an EMBL/GenBank/DDBJ whole genome shotgun (WGS) entry which is preliminary data.</text>
</comment>
<accession>A0A6I4RBN2</accession>
<reference evidence="6 8" key="1">
    <citation type="submission" date="2019-10" db="EMBL/GenBank/DDBJ databases">
        <title>Streptococcis sp, isolated from the respiratory tract of Marmot.</title>
        <authorList>
            <person name="Zhang G."/>
        </authorList>
    </citation>
    <scope>NUCLEOTIDE SEQUENCE [LARGE SCALE GENOMIC DNA]</scope>
    <source>
        <strain evidence="6">Zg-70</strain>
        <strain evidence="8">zg-70</strain>
    </source>
</reference>
<evidence type="ECO:0000313" key="5">
    <source>
        <dbReference type="EMBL" id="MTB64120.1"/>
    </source>
</evidence>
<dbReference type="InterPro" id="IPR050090">
    <property type="entry name" value="Tyrosine_recombinase_XerCD"/>
</dbReference>
<dbReference type="Proteomes" id="UP000435060">
    <property type="component" value="Unassembled WGS sequence"/>
</dbReference>
<keyword evidence="7" id="KW-1185">Reference proteome</keyword>
<dbReference type="Gene3D" id="1.10.443.10">
    <property type="entry name" value="Intergrase catalytic core"/>
    <property type="match status" value="1"/>
</dbReference>
<reference evidence="5 7" key="2">
    <citation type="submission" date="2019-11" db="EMBL/GenBank/DDBJ databases">
        <title>Streptococcis sp. isolated from the respiratory tract of Marmot.</title>
        <authorList>
            <person name="Zhang G."/>
        </authorList>
    </citation>
    <scope>NUCLEOTIDE SEQUENCE [LARGE SCALE GENOMIC DNA]</scope>
    <source>
        <strain evidence="5">Zg-86</strain>
        <strain evidence="7">zg-86</strain>
    </source>
</reference>
<keyword evidence="2" id="KW-0238">DNA-binding</keyword>
<dbReference type="InterPro" id="IPR010998">
    <property type="entry name" value="Integrase_recombinase_N"/>
</dbReference>
<evidence type="ECO:0000256" key="2">
    <source>
        <dbReference type="ARBA" id="ARBA00023125"/>
    </source>
</evidence>
<dbReference type="InterPro" id="IPR002104">
    <property type="entry name" value="Integrase_catalytic"/>
</dbReference>
<dbReference type="Gene3D" id="1.10.150.130">
    <property type="match status" value="1"/>
</dbReference>
<sequence>MKYTKTKYPNIFTYETTKGKRYYVRRGYYLQGKKKEATKSNLKTLPEARTALAEIERMIENNEFAYNKNLTVDQYWGIYSDKMIETGRWAPDTECNKFNIYNNHFKERYGSIKLKNVLRDEYELYITSLLKSLSKHTVRQMHGIFNALFNDAVTCQYLDNNPIDGIYVGDSAVTPKNKRLSLADFKTFDTSARAILDDYNYTIVRLTYFGLRRSEVVGIKFSNLNLRQDGRYDIHIDESRTRLRNGDKKMKTRSSNRMITLDIETSELLSQAVETSHKIAYKYKMILNKDDFIFRTDFSYCKNENRGKAIPWSRVGTLFRQVEQETGLHITPHMMRHFFASQGVIAGVPVAHMAAALGHSTNYMTAKYTHIQDEISSSVTDSFMRAIQ</sequence>
<dbReference type="GO" id="GO:0003677">
    <property type="term" value="F:DNA binding"/>
    <property type="evidence" value="ECO:0007669"/>
    <property type="project" value="UniProtKB-KW"/>
</dbReference>
<keyword evidence="3" id="KW-0233">DNA recombination</keyword>
<proteinExistence type="inferred from homology"/>
<dbReference type="PROSITE" id="PS51898">
    <property type="entry name" value="TYR_RECOMBINASE"/>
    <property type="match status" value="1"/>
</dbReference>
<comment type="similarity">
    <text evidence="1">Belongs to the 'phage' integrase family.</text>
</comment>
<dbReference type="InterPro" id="IPR013762">
    <property type="entry name" value="Integrase-like_cat_sf"/>
</dbReference>
<evidence type="ECO:0000313" key="8">
    <source>
        <dbReference type="Proteomes" id="UP000435423"/>
    </source>
</evidence>
<evidence type="ECO:0000313" key="7">
    <source>
        <dbReference type="Proteomes" id="UP000435060"/>
    </source>
</evidence>
<dbReference type="GO" id="GO:0015074">
    <property type="term" value="P:DNA integration"/>
    <property type="evidence" value="ECO:0007669"/>
    <property type="project" value="InterPro"/>
</dbReference>
<evidence type="ECO:0000256" key="1">
    <source>
        <dbReference type="ARBA" id="ARBA00008857"/>
    </source>
</evidence>
<dbReference type="PANTHER" id="PTHR30349:SF64">
    <property type="entry name" value="PROPHAGE INTEGRASE INTD-RELATED"/>
    <property type="match status" value="1"/>
</dbReference>
<dbReference type="Pfam" id="PF00589">
    <property type="entry name" value="Phage_integrase"/>
    <property type="match status" value="1"/>
</dbReference>
<dbReference type="AlphaFoldDB" id="A0A6I4RBN2"/>
<organism evidence="6 8">
    <name type="scientific">Streptococcus zhangguiae</name>
    <dbReference type="NCBI Taxonomy" id="2664091"/>
    <lineage>
        <taxon>Bacteria</taxon>
        <taxon>Bacillati</taxon>
        <taxon>Bacillota</taxon>
        <taxon>Bacilli</taxon>
        <taxon>Lactobacillales</taxon>
        <taxon>Streptococcaceae</taxon>
        <taxon>Streptococcus</taxon>
    </lineage>
</organism>
<feature type="domain" description="Tyr recombinase" evidence="4">
    <location>
        <begin position="175"/>
        <end position="381"/>
    </location>
</feature>
<dbReference type="CDD" id="cd00397">
    <property type="entry name" value="DNA_BRE_C"/>
    <property type="match status" value="1"/>
</dbReference>
<gene>
    <name evidence="5" type="ORF">GGG87_03770</name>
    <name evidence="6" type="ORF">GGH11_03810</name>
</gene>
<dbReference type="SUPFAM" id="SSF56349">
    <property type="entry name" value="DNA breaking-rejoining enzymes"/>
    <property type="match status" value="1"/>
</dbReference>
<evidence type="ECO:0000313" key="6">
    <source>
        <dbReference type="EMBL" id="MWV56108.1"/>
    </source>
</evidence>
<dbReference type="RefSeq" id="WP_154608226.1">
    <property type="nucleotide sequence ID" value="NZ_CP072115.1"/>
</dbReference>
<name>A0A6I4RBN2_9STRE</name>
<dbReference type="InterPro" id="IPR011010">
    <property type="entry name" value="DNA_brk_join_enz"/>
</dbReference>
<dbReference type="PANTHER" id="PTHR30349">
    <property type="entry name" value="PHAGE INTEGRASE-RELATED"/>
    <property type="match status" value="1"/>
</dbReference>
<protein>
    <submittedName>
        <fullName evidence="6">Tyrosine-type recombinase/integrase</fullName>
    </submittedName>
</protein>